<feature type="transmembrane region" description="Helical" evidence="1">
    <location>
        <begin position="26"/>
        <end position="43"/>
    </location>
</feature>
<dbReference type="Proteomes" id="UP000215914">
    <property type="component" value="Chromosome 8"/>
</dbReference>
<reference evidence="2" key="3">
    <citation type="submission" date="2020-06" db="EMBL/GenBank/DDBJ databases">
        <title>Helianthus annuus Genome sequencing and assembly Release 2.</title>
        <authorList>
            <person name="Gouzy J."/>
            <person name="Langlade N."/>
            <person name="Munos S."/>
        </authorList>
    </citation>
    <scope>NUCLEOTIDE SEQUENCE</scope>
    <source>
        <tissue evidence="2">Leaves</tissue>
    </source>
</reference>
<dbReference type="AlphaFoldDB" id="A0A251U6J4"/>
<keyword evidence="1" id="KW-1133">Transmembrane helix</keyword>
<dbReference type="STRING" id="4232.A0A251U6J4"/>
<dbReference type="InParanoid" id="A0A251U6J4"/>
<reference evidence="2 4" key="1">
    <citation type="journal article" date="2017" name="Nature">
        <title>The sunflower genome provides insights into oil metabolism, flowering and Asterid evolution.</title>
        <authorList>
            <person name="Badouin H."/>
            <person name="Gouzy J."/>
            <person name="Grassa C.J."/>
            <person name="Murat F."/>
            <person name="Staton S.E."/>
            <person name="Cottret L."/>
            <person name="Lelandais-Briere C."/>
            <person name="Owens G.L."/>
            <person name="Carrere S."/>
            <person name="Mayjonade B."/>
            <person name="Legrand L."/>
            <person name="Gill N."/>
            <person name="Kane N.C."/>
            <person name="Bowers J.E."/>
            <person name="Hubner S."/>
            <person name="Bellec A."/>
            <person name="Berard A."/>
            <person name="Berges H."/>
            <person name="Blanchet N."/>
            <person name="Boniface M.C."/>
            <person name="Brunel D."/>
            <person name="Catrice O."/>
            <person name="Chaidir N."/>
            <person name="Claudel C."/>
            <person name="Donnadieu C."/>
            <person name="Faraut T."/>
            <person name="Fievet G."/>
            <person name="Helmstetter N."/>
            <person name="King M."/>
            <person name="Knapp S.J."/>
            <person name="Lai Z."/>
            <person name="Le Paslier M.C."/>
            <person name="Lippi Y."/>
            <person name="Lorenzon L."/>
            <person name="Mandel J.R."/>
            <person name="Marage G."/>
            <person name="Marchand G."/>
            <person name="Marquand E."/>
            <person name="Bret-Mestries E."/>
            <person name="Morien E."/>
            <person name="Nambeesan S."/>
            <person name="Nguyen T."/>
            <person name="Pegot-Espagnet P."/>
            <person name="Pouilly N."/>
            <person name="Raftis F."/>
            <person name="Sallet E."/>
            <person name="Schiex T."/>
            <person name="Thomas J."/>
            <person name="Vandecasteele C."/>
            <person name="Vares D."/>
            <person name="Vear F."/>
            <person name="Vautrin S."/>
            <person name="Crespi M."/>
            <person name="Mangin B."/>
            <person name="Burke J.M."/>
            <person name="Salse J."/>
            <person name="Munos S."/>
            <person name="Vincourt P."/>
            <person name="Rieseberg L.H."/>
            <person name="Langlade N.B."/>
        </authorList>
    </citation>
    <scope>NUCLEOTIDE SEQUENCE [LARGE SCALE GENOMIC DNA]</scope>
    <source>
        <strain evidence="4">cv. SF193</strain>
        <tissue evidence="2">Leaves</tissue>
    </source>
</reference>
<evidence type="ECO:0000313" key="2">
    <source>
        <dbReference type="EMBL" id="KAF5795279.1"/>
    </source>
</evidence>
<dbReference type="InterPro" id="IPR017411">
    <property type="entry name" value="Tom22_pln"/>
</dbReference>
<evidence type="ECO:0000313" key="4">
    <source>
        <dbReference type="Proteomes" id="UP000215914"/>
    </source>
</evidence>
<dbReference type="EMBL" id="CM007897">
    <property type="protein sequence ID" value="OTG18476.1"/>
    <property type="molecule type" value="Genomic_DNA"/>
</dbReference>
<evidence type="ECO:0000256" key="1">
    <source>
        <dbReference type="SAM" id="Phobius"/>
    </source>
</evidence>
<keyword evidence="1" id="KW-0812">Transmembrane</keyword>
<keyword evidence="1" id="KW-0472">Membrane</keyword>
<accession>A0A251U6J4</accession>
<dbReference type="Gramene" id="mRNA:HanXRQr2_Chr08g0337771">
    <property type="protein sequence ID" value="CDS:HanXRQr2_Chr08g0337771.1"/>
    <property type="gene ID" value="HanXRQr2_Chr08g0337771"/>
</dbReference>
<keyword evidence="4" id="KW-1185">Reference proteome</keyword>
<protein>
    <submittedName>
        <fullName evidence="2">Mitochondrial import receptor subunit Tom22</fullName>
    </submittedName>
</protein>
<gene>
    <name evidence="3" type="ORF">HannXRQ_Chr08g0223521</name>
    <name evidence="2" type="ORF">HanXRQr2_Chr08g0337771</name>
</gene>
<dbReference type="OMA" id="MEHEAQY"/>
<keyword evidence="2" id="KW-0675">Receptor</keyword>
<dbReference type="EMBL" id="MNCJ02000323">
    <property type="protein sequence ID" value="KAF5795279.1"/>
    <property type="molecule type" value="Genomic_DNA"/>
</dbReference>
<evidence type="ECO:0000313" key="3">
    <source>
        <dbReference type="EMBL" id="OTG18476.1"/>
    </source>
</evidence>
<proteinExistence type="predicted"/>
<dbReference type="PANTHER" id="PTHR46867:SF4">
    <property type="entry name" value="MITOCHONDRIAL IMPORT RECEPTOR SUBUNIT TOM9-2"/>
    <property type="match status" value="1"/>
</dbReference>
<dbReference type="PANTHER" id="PTHR46867">
    <property type="entry name" value="MITOCHONDRIAL IMPORT RECEPTOR SUBUNIT TOM9-2"/>
    <property type="match status" value="1"/>
</dbReference>
<organism evidence="3 4">
    <name type="scientific">Helianthus annuus</name>
    <name type="common">Common sunflower</name>
    <dbReference type="NCBI Taxonomy" id="4232"/>
    <lineage>
        <taxon>Eukaryota</taxon>
        <taxon>Viridiplantae</taxon>
        <taxon>Streptophyta</taxon>
        <taxon>Embryophyta</taxon>
        <taxon>Tracheophyta</taxon>
        <taxon>Spermatophyta</taxon>
        <taxon>Magnoliopsida</taxon>
        <taxon>eudicotyledons</taxon>
        <taxon>Gunneridae</taxon>
        <taxon>Pentapetalae</taxon>
        <taxon>asterids</taxon>
        <taxon>campanulids</taxon>
        <taxon>Asterales</taxon>
        <taxon>Asteraceae</taxon>
        <taxon>Asteroideae</taxon>
        <taxon>Heliantheae alliance</taxon>
        <taxon>Heliantheae</taxon>
        <taxon>Helianthus</taxon>
    </lineage>
</organism>
<sequence length="72" mass="7822">MAARKSTGDGVLARVSSKLLKSTRKAAWIAGTTFLILVVPLIIEMEHEAQYNELELQHASFLGTPTVAALQK</sequence>
<dbReference type="CDD" id="cd22884">
    <property type="entry name" value="TOM22"/>
    <property type="match status" value="1"/>
</dbReference>
<name>A0A251U6J4_HELAN</name>
<reference evidence="3" key="2">
    <citation type="submission" date="2017-02" db="EMBL/GenBank/DDBJ databases">
        <title>Sunflower complete genome.</title>
        <authorList>
            <person name="Langlade N."/>
            <person name="Munos S."/>
        </authorList>
    </citation>
    <scope>NUCLEOTIDE SEQUENCE [LARGE SCALE GENOMIC DNA]</scope>
    <source>
        <tissue evidence="3">Leaves</tissue>
    </source>
</reference>